<geneLocation type="mitochondrion" evidence="1"/>
<name>K7NB82_PTHPU</name>
<organism evidence="1">
    <name type="scientific">Pthirus pubis</name>
    <name type="common">Crab louse</name>
    <dbReference type="NCBI Taxonomy" id="121228"/>
    <lineage>
        <taxon>Eukaryota</taxon>
        <taxon>Metazoa</taxon>
        <taxon>Ecdysozoa</taxon>
        <taxon>Arthropoda</taxon>
        <taxon>Hexapoda</taxon>
        <taxon>Insecta</taxon>
        <taxon>Pterygota</taxon>
        <taxon>Neoptera</taxon>
        <taxon>Paraneoptera</taxon>
        <taxon>Psocodea</taxon>
        <taxon>Troctomorpha</taxon>
        <taxon>Phthiraptera</taxon>
        <taxon>Anoplura</taxon>
        <taxon>Pthiridae</taxon>
        <taxon>Pthirus</taxon>
    </lineage>
</organism>
<sequence>MVYLPICISLMSLFSSKTFMSSLISIESCWCWSYFALMFTVGLDVDSLIISEILSVMACESVIGLTLSSNLSSSSCYSFMSGMVCSKL</sequence>
<dbReference type="Gene3D" id="1.10.287.3510">
    <property type="match status" value="1"/>
</dbReference>
<dbReference type="AlphaFoldDB" id="K7NB82"/>
<accession>K7NB82</accession>
<protein>
    <submittedName>
        <fullName evidence="1">NADH dehydrogenase subunit 4L</fullName>
    </submittedName>
</protein>
<evidence type="ECO:0000313" key="1">
    <source>
        <dbReference type="EMBL" id="AEG66971.1"/>
    </source>
</evidence>
<gene>
    <name evidence="1" type="primary">nad4L</name>
</gene>
<proteinExistence type="predicted"/>
<keyword evidence="1" id="KW-0496">Mitochondrion</keyword>
<dbReference type="EMBL" id="HM241897">
    <property type="protein sequence ID" value="AEG66971.1"/>
    <property type="molecule type" value="Genomic_DNA"/>
</dbReference>
<reference evidence="1" key="1">
    <citation type="journal article" date="2012" name="Genome Biol. Evol.">
        <title>Evolution of extensively fragmented mitochondrial genomes in the lice of humans.</title>
        <authorList>
            <person name="Shao R."/>
            <person name="Zhu X.Q."/>
            <person name="Barker S.C."/>
            <person name="Herd K."/>
        </authorList>
    </citation>
    <scope>NUCLEOTIDE SEQUENCE</scope>
    <source>
        <strain evidence="1">B2155</strain>
    </source>
</reference>